<feature type="domain" description="Sulfatase-modifying factor enzyme-like" evidence="1">
    <location>
        <begin position="53"/>
        <end position="212"/>
    </location>
</feature>
<gene>
    <name evidence="2" type="ORF">DC432_13580</name>
</gene>
<name>A0A2T7W2F0_MICTE</name>
<accession>A0A2T7W2F0</accession>
<evidence type="ECO:0000313" key="3">
    <source>
        <dbReference type="Proteomes" id="UP000244649"/>
    </source>
</evidence>
<dbReference type="AlphaFoldDB" id="A0A2T7W2F0"/>
<dbReference type="InterPro" id="IPR005532">
    <property type="entry name" value="SUMF_dom"/>
</dbReference>
<dbReference type="Proteomes" id="UP000244649">
    <property type="component" value="Unassembled WGS sequence"/>
</dbReference>
<protein>
    <submittedName>
        <fullName evidence="2">Sulfatase-modifying factor protein</fullName>
    </submittedName>
</protein>
<dbReference type="Gene3D" id="3.90.1580.10">
    <property type="entry name" value="paralog of FGE (formylglycine-generating enzyme)"/>
    <property type="match status" value="1"/>
</dbReference>
<dbReference type="InterPro" id="IPR042095">
    <property type="entry name" value="SUMF_sf"/>
</dbReference>
<dbReference type="EMBL" id="QDFT01000044">
    <property type="protein sequence ID" value="PVE64514.1"/>
    <property type="molecule type" value="Genomic_DNA"/>
</dbReference>
<evidence type="ECO:0000259" key="1">
    <source>
        <dbReference type="Pfam" id="PF03781"/>
    </source>
</evidence>
<proteinExistence type="predicted"/>
<evidence type="ECO:0000313" key="2">
    <source>
        <dbReference type="EMBL" id="PVE64514.1"/>
    </source>
</evidence>
<dbReference type="Pfam" id="PF03781">
    <property type="entry name" value="FGE-sulfatase"/>
    <property type="match status" value="1"/>
</dbReference>
<dbReference type="GO" id="GO:0120147">
    <property type="term" value="F:formylglycine-generating oxidase activity"/>
    <property type="evidence" value="ECO:0007669"/>
    <property type="project" value="TreeGrafter"/>
</dbReference>
<dbReference type="PANTHER" id="PTHR23150">
    <property type="entry name" value="SULFATASE MODIFYING FACTOR 1, 2"/>
    <property type="match status" value="1"/>
</dbReference>
<organism evidence="2 3">
    <name type="scientific">Microbacterium testaceum</name>
    <name type="common">Aureobacterium testaceum</name>
    <name type="synonym">Brevibacterium testaceum</name>
    <dbReference type="NCBI Taxonomy" id="2033"/>
    <lineage>
        <taxon>Bacteria</taxon>
        <taxon>Bacillati</taxon>
        <taxon>Actinomycetota</taxon>
        <taxon>Actinomycetes</taxon>
        <taxon>Micrococcales</taxon>
        <taxon>Microbacteriaceae</taxon>
        <taxon>Microbacterium</taxon>
    </lineage>
</organism>
<dbReference type="PANTHER" id="PTHR23150:SF19">
    <property type="entry name" value="FORMYLGLYCINE-GENERATING ENZYME"/>
    <property type="match status" value="1"/>
</dbReference>
<dbReference type="SUPFAM" id="SSF56436">
    <property type="entry name" value="C-type lectin-like"/>
    <property type="match status" value="1"/>
</dbReference>
<dbReference type="InterPro" id="IPR016187">
    <property type="entry name" value="CTDL_fold"/>
</dbReference>
<sequence length="219" mass="24269">MSDMEMARIAAGSVLRIDQRGSERREIVVQAFEIGRYAVTEEQVAELLGIPSQNPRRPATHMSWLRAIRLCNALSEWEGLDPVYSFDGELVTGDPDSEGFRLPTEDEWEYACRAGSTGIAYGPVREVAWTAADGLGHPAEVGIRMPNLNGLFDTLGNVWEWCFDLYDPEGESDARVFRGGGWSDQPNVVRAAARRGGRPREAFDDVGVRVARGPLSRRS</sequence>
<dbReference type="RefSeq" id="WP_116538331.1">
    <property type="nucleotide sequence ID" value="NZ_QDFT01000044.1"/>
</dbReference>
<dbReference type="InterPro" id="IPR051043">
    <property type="entry name" value="Sulfatase_Mod_Factor_Kinase"/>
</dbReference>
<reference evidence="2 3" key="1">
    <citation type="submission" date="2018-04" db="EMBL/GenBank/DDBJ databases">
        <authorList>
            <person name="Go L.Y."/>
            <person name="Mitchell J.A."/>
        </authorList>
    </citation>
    <scope>NUCLEOTIDE SEQUENCE [LARGE SCALE GENOMIC DNA]</scope>
    <source>
        <strain evidence="2 3">TPD7010</strain>
    </source>
</reference>
<comment type="caution">
    <text evidence="2">The sequence shown here is derived from an EMBL/GenBank/DDBJ whole genome shotgun (WGS) entry which is preliminary data.</text>
</comment>